<feature type="transmembrane region" description="Helical" evidence="6">
    <location>
        <begin position="527"/>
        <end position="548"/>
    </location>
</feature>
<dbReference type="RefSeq" id="WP_014079610.1">
    <property type="nucleotide sequence ID" value="NC_015977.1"/>
</dbReference>
<organism evidence="9 10">
    <name type="scientific">Roseburia hominis (strain DSM 16839 / JCM 17582 / NCIMB 14029 / A2-183)</name>
    <dbReference type="NCBI Taxonomy" id="585394"/>
    <lineage>
        <taxon>Bacteria</taxon>
        <taxon>Bacillati</taxon>
        <taxon>Bacillota</taxon>
        <taxon>Clostridia</taxon>
        <taxon>Lachnospirales</taxon>
        <taxon>Lachnospiraceae</taxon>
        <taxon>Roseburia</taxon>
    </lineage>
</organism>
<evidence type="ECO:0000313" key="10">
    <source>
        <dbReference type="Proteomes" id="UP000008178"/>
    </source>
</evidence>
<sequence length="933" mass="106017">MKKKKTRNPLIRRIPRELAGDWRKYLLVSLFLILTIGFVSGMYVANESMMKAADEGVTKYKLEDGHFELNEEADQTLLAAIATGEKADVKQYYTDKARRELDEKFDDEFEDKFKDEFDSQFKEEFDRKFNAEFQTQFDQTFAAQVKQTLLAQGMDETMAAAMLDTAVAQAKQAGSYQQAYDAAYESAYQKAYDTAYDEAYGKAHDEAYEKAYDEAWDKILDEIDEKYQKAEDKYELNYPDFAAVPVNISENFYRNEEEDHDGDGVSDGTVRVYQKTDDINLACLMEGSFPASSDEIAVDRMHADNVGIAVGDTITVGGEAYRVVGLIAYVNYATLHEKSTDLMFDALKFNVAMVTEDGFARLHEKVHYDYAWNYVTEPADEAAEKNLSDDFMKALLTQVVVADAEIEDYVPEYANPAIHFATDDMGSDEAMGGVLLDILIVIIAFIFAITISNTIARESSTIGTLRASGYTRGELVAHYLSMPVIVTLVAALIGNILGYTVFKNVVVSMYYNSYSLPTYETIWNPDAFIKTTLIPLILMFVVNLVVIARMMRHMPLQFLRHDLKKTKRKKAMLLPRFQFLSRFRLRVMFQNMANYAVLFVGIFFCMVMLAMAVGMPDTLSYYKENAKDLMFAKYQYVLASWEDEDGDIITTKEPGAEKFSMTSLLRKSDTLDEEVSVYGISDESQYVKIDDLNYLKENEAYISASYADKYDVSVGDDVTLDEKYENQQYTFRVAGIFDKSQSIAVFLPIENYREVFEQDADAFGGYFSDTEITDIAEENIATVITEQDITKMCDQLDHSMGSYMSYFQILCILLSAVLIYLLTKIIIEKNETAISMTKILGYENREIASIYLLSTTIVVIVADAICVVLGALVMNAAWKVIMYSYSGWFSFVILPAGYVKMFAFVLIGYLIVMMFDFMRIRKIPMDQALKNAE</sequence>
<feature type="transmembrane region" description="Helical" evidence="6">
    <location>
        <begin position="848"/>
        <end position="873"/>
    </location>
</feature>
<protein>
    <submittedName>
        <fullName evidence="9">Putative permease</fullName>
    </submittedName>
</protein>
<dbReference type="STRING" id="585394.RHOM_07290"/>
<dbReference type="InterPro" id="IPR025857">
    <property type="entry name" value="MacB_PCD"/>
</dbReference>
<evidence type="ECO:0000256" key="6">
    <source>
        <dbReference type="SAM" id="Phobius"/>
    </source>
</evidence>
<dbReference type="InterPro" id="IPR003838">
    <property type="entry name" value="ABC3_permease_C"/>
</dbReference>
<dbReference type="Pfam" id="PF12704">
    <property type="entry name" value="MacB_PCD"/>
    <property type="match status" value="1"/>
</dbReference>
<gene>
    <name evidence="9" type="ordered locus">RHOM_07290</name>
</gene>
<feature type="transmembrane region" description="Helical" evidence="6">
    <location>
        <begin position="885"/>
        <end position="912"/>
    </location>
</feature>
<dbReference type="EMBL" id="CP003040">
    <property type="protein sequence ID" value="AEN96571.1"/>
    <property type="molecule type" value="Genomic_DNA"/>
</dbReference>
<evidence type="ECO:0000259" key="8">
    <source>
        <dbReference type="Pfam" id="PF12704"/>
    </source>
</evidence>
<feature type="transmembrane region" description="Helical" evidence="6">
    <location>
        <begin position="806"/>
        <end position="827"/>
    </location>
</feature>
<evidence type="ECO:0000256" key="4">
    <source>
        <dbReference type="ARBA" id="ARBA00022989"/>
    </source>
</evidence>
<dbReference type="eggNOG" id="COG0577">
    <property type="taxonomic scope" value="Bacteria"/>
</dbReference>
<dbReference type="PANTHER" id="PTHR30287">
    <property type="entry name" value="MEMBRANE COMPONENT OF PREDICTED ABC SUPERFAMILY METABOLITE UPTAKE TRANSPORTER"/>
    <property type="match status" value="1"/>
</dbReference>
<feature type="transmembrane region" description="Helical" evidence="6">
    <location>
        <begin position="592"/>
        <end position="613"/>
    </location>
</feature>
<feature type="transmembrane region" description="Helical" evidence="6">
    <location>
        <begin position="476"/>
        <end position="502"/>
    </location>
</feature>
<feature type="transmembrane region" description="Helical" evidence="6">
    <location>
        <begin position="25"/>
        <end position="45"/>
    </location>
</feature>
<evidence type="ECO:0000313" key="9">
    <source>
        <dbReference type="EMBL" id="AEN96571.1"/>
    </source>
</evidence>
<evidence type="ECO:0000256" key="5">
    <source>
        <dbReference type="ARBA" id="ARBA00023136"/>
    </source>
</evidence>
<dbReference type="AlphaFoldDB" id="G2SWP5"/>
<dbReference type="PANTHER" id="PTHR30287:SF2">
    <property type="entry name" value="BLL1001 PROTEIN"/>
    <property type="match status" value="1"/>
</dbReference>
<dbReference type="HOGENOM" id="CLU_005531_1_1_9"/>
<dbReference type="Proteomes" id="UP000008178">
    <property type="component" value="Chromosome"/>
</dbReference>
<keyword evidence="4 6" id="KW-1133">Transmembrane helix</keyword>
<keyword evidence="2" id="KW-1003">Cell membrane</keyword>
<reference evidence="9 10" key="1">
    <citation type="journal article" date="2015" name="Genome Announc.">
        <title>Complete genome sequence of the human gut symbiont Roseburia hominis.</title>
        <authorList>
            <person name="Travis A.J."/>
            <person name="Kelly D."/>
            <person name="Flint H.J."/>
            <person name="Aminov R.I."/>
        </authorList>
    </citation>
    <scope>NUCLEOTIDE SEQUENCE [LARGE SCALE GENOMIC DNA]</scope>
    <source>
        <strain evidence="10">DSM 16839 / JCM 17582 / NCIMB 14029 / A2-183</strain>
    </source>
</reference>
<name>G2SWP5_ROSHA</name>
<evidence type="ECO:0000256" key="1">
    <source>
        <dbReference type="ARBA" id="ARBA00004651"/>
    </source>
</evidence>
<feature type="domain" description="ABC3 transporter permease C-terminal" evidence="7">
    <location>
        <begin position="438"/>
        <end position="552"/>
    </location>
</feature>
<dbReference type="GeneID" id="93723264"/>
<dbReference type="Pfam" id="PF02687">
    <property type="entry name" value="FtsX"/>
    <property type="match status" value="2"/>
</dbReference>
<evidence type="ECO:0000259" key="7">
    <source>
        <dbReference type="Pfam" id="PF02687"/>
    </source>
</evidence>
<dbReference type="InterPro" id="IPR038766">
    <property type="entry name" value="Membrane_comp_ABC_pdt"/>
</dbReference>
<feature type="domain" description="MacB-like periplasmic core" evidence="8">
    <location>
        <begin position="598"/>
        <end position="757"/>
    </location>
</feature>
<keyword evidence="5 6" id="KW-0472">Membrane</keyword>
<keyword evidence="3 6" id="KW-0812">Transmembrane</keyword>
<evidence type="ECO:0000256" key="3">
    <source>
        <dbReference type="ARBA" id="ARBA00022692"/>
    </source>
</evidence>
<proteinExistence type="predicted"/>
<dbReference type="GO" id="GO:0005886">
    <property type="term" value="C:plasma membrane"/>
    <property type="evidence" value="ECO:0007669"/>
    <property type="project" value="UniProtKB-SubCell"/>
</dbReference>
<accession>G2SWP5</accession>
<evidence type="ECO:0000256" key="2">
    <source>
        <dbReference type="ARBA" id="ARBA00022475"/>
    </source>
</evidence>
<dbReference type="KEGG" id="rho:RHOM_07290"/>
<dbReference type="BioCyc" id="RHOM585394:G1H02-1462-MONOMER"/>
<comment type="subcellular location">
    <subcellularLocation>
        <location evidence="1">Cell membrane</location>
        <topology evidence="1">Multi-pass membrane protein</topology>
    </subcellularLocation>
</comment>
<keyword evidence="10" id="KW-1185">Reference proteome</keyword>
<dbReference type="OrthoDB" id="2934570at2"/>
<feature type="domain" description="ABC3 transporter permease C-terminal" evidence="7">
    <location>
        <begin position="809"/>
        <end position="924"/>
    </location>
</feature>
<feature type="transmembrane region" description="Helical" evidence="6">
    <location>
        <begin position="434"/>
        <end position="455"/>
    </location>
</feature>